<keyword evidence="2" id="KW-1185">Reference proteome</keyword>
<organism evidence="1 2">
    <name type="scientific">Rhizopus stolonifer</name>
    <name type="common">Rhizopus nigricans</name>
    <dbReference type="NCBI Taxonomy" id="4846"/>
    <lineage>
        <taxon>Eukaryota</taxon>
        <taxon>Fungi</taxon>
        <taxon>Fungi incertae sedis</taxon>
        <taxon>Mucoromycota</taxon>
        <taxon>Mucoromycotina</taxon>
        <taxon>Mucoromycetes</taxon>
        <taxon>Mucorales</taxon>
        <taxon>Mucorineae</taxon>
        <taxon>Rhizopodaceae</taxon>
        <taxon>Rhizopus</taxon>
    </lineage>
</organism>
<feature type="non-terminal residue" evidence="1">
    <location>
        <position position="1"/>
    </location>
</feature>
<evidence type="ECO:0000313" key="2">
    <source>
        <dbReference type="Proteomes" id="UP000253551"/>
    </source>
</evidence>
<gene>
    <name evidence="1" type="ORF">CU098_003478</name>
</gene>
<sequence>DLRDKHIQRDAKVTTLTFSKAVNALHTHDALKMTLQDGTMFSFQARIVSKLTMASHVPRSNSNATAIMKKQ</sequence>
<dbReference type="AlphaFoldDB" id="A0A367J0X6"/>
<comment type="caution">
    <text evidence="1">The sequence shown here is derived from an EMBL/GenBank/DDBJ whole genome shotgun (WGS) entry which is preliminary data.</text>
</comment>
<protein>
    <submittedName>
        <fullName evidence="1">Uncharacterized protein</fullName>
    </submittedName>
</protein>
<evidence type="ECO:0000313" key="1">
    <source>
        <dbReference type="EMBL" id="RCH83576.1"/>
    </source>
</evidence>
<name>A0A367J0X6_RHIST</name>
<accession>A0A367J0X6</accession>
<proteinExistence type="predicted"/>
<dbReference type="EMBL" id="PJQM01004702">
    <property type="protein sequence ID" value="RCH83576.1"/>
    <property type="molecule type" value="Genomic_DNA"/>
</dbReference>
<reference evidence="1 2" key="1">
    <citation type="journal article" date="2018" name="G3 (Bethesda)">
        <title>Phylogenetic and Phylogenomic Definition of Rhizopus Species.</title>
        <authorList>
            <person name="Gryganskyi A.P."/>
            <person name="Golan J."/>
            <person name="Dolatabadi S."/>
            <person name="Mondo S."/>
            <person name="Robb S."/>
            <person name="Idnurm A."/>
            <person name="Muszewska A."/>
            <person name="Steczkiewicz K."/>
            <person name="Masonjones S."/>
            <person name="Liao H.L."/>
            <person name="Gajdeczka M.T."/>
            <person name="Anike F."/>
            <person name="Vuek A."/>
            <person name="Anishchenko I.M."/>
            <person name="Voigt K."/>
            <person name="de Hoog G.S."/>
            <person name="Smith M.E."/>
            <person name="Heitman J."/>
            <person name="Vilgalys R."/>
            <person name="Stajich J.E."/>
        </authorList>
    </citation>
    <scope>NUCLEOTIDE SEQUENCE [LARGE SCALE GENOMIC DNA]</scope>
    <source>
        <strain evidence="1 2">LSU 92-RS-03</strain>
    </source>
</reference>
<dbReference type="Proteomes" id="UP000253551">
    <property type="component" value="Unassembled WGS sequence"/>
</dbReference>